<dbReference type="AlphaFoldDB" id="A0A1D7QN00"/>
<organism evidence="1 2">
    <name type="scientific">Pedobacter steynii</name>
    <dbReference type="NCBI Taxonomy" id="430522"/>
    <lineage>
        <taxon>Bacteria</taxon>
        <taxon>Pseudomonadati</taxon>
        <taxon>Bacteroidota</taxon>
        <taxon>Sphingobacteriia</taxon>
        <taxon>Sphingobacteriales</taxon>
        <taxon>Sphingobacteriaceae</taxon>
        <taxon>Pedobacter</taxon>
    </lineage>
</organism>
<accession>A0A1D7QN00</accession>
<evidence type="ECO:0000313" key="1">
    <source>
        <dbReference type="EMBL" id="AOM80042.1"/>
    </source>
</evidence>
<reference evidence="1 2" key="1">
    <citation type="submission" date="2016-08" db="EMBL/GenBank/DDBJ databases">
        <authorList>
            <person name="Seilhamer J.J."/>
        </authorList>
    </citation>
    <scope>NUCLEOTIDE SEQUENCE [LARGE SCALE GENOMIC DNA]</scope>
    <source>
        <strain evidence="1 2">DX4</strain>
    </source>
</reference>
<gene>
    <name evidence="1" type="ORF">BFS30_24490</name>
</gene>
<protein>
    <submittedName>
        <fullName evidence="1">Uncharacterized protein</fullName>
    </submittedName>
</protein>
<dbReference type="RefSeq" id="WP_069381704.1">
    <property type="nucleotide sequence ID" value="NZ_CP017141.1"/>
</dbReference>
<evidence type="ECO:0000313" key="2">
    <source>
        <dbReference type="Proteomes" id="UP000094313"/>
    </source>
</evidence>
<proteinExistence type="predicted"/>
<dbReference type="EMBL" id="CP017141">
    <property type="protein sequence ID" value="AOM80042.1"/>
    <property type="molecule type" value="Genomic_DNA"/>
</dbReference>
<dbReference type="KEGG" id="psty:BFS30_24490"/>
<keyword evidence="2" id="KW-1185">Reference proteome</keyword>
<sequence>MDYQLFCYHSPTGRPNLIEALEVMECELHFRQGSIGHKKKKLASKLAATNPQLRILSHDFKEIALLQNISENEARARFDFIQIQSLDRGTNVSIVIFDTTISIDIPFKLIEQKQTHVLREVKAYLNIIMDETAYFVFDAEAERVYSAETIGSFNFNLLRSRAKMTANTDKENGRPWWKFWGKNDHNFCF</sequence>
<dbReference type="Proteomes" id="UP000094313">
    <property type="component" value="Chromosome"/>
</dbReference>
<dbReference type="OrthoDB" id="1492977at2"/>
<name>A0A1D7QN00_9SPHI</name>